<evidence type="ECO:0000313" key="1">
    <source>
        <dbReference type="EMBL" id="MPC89990.1"/>
    </source>
</evidence>
<gene>
    <name evidence="1" type="ORF">E2C01_084956</name>
</gene>
<dbReference type="AlphaFoldDB" id="A0A5B7IZN6"/>
<dbReference type="EMBL" id="VSRR010082868">
    <property type="protein sequence ID" value="MPC89990.1"/>
    <property type="molecule type" value="Genomic_DNA"/>
</dbReference>
<dbReference type="Proteomes" id="UP000324222">
    <property type="component" value="Unassembled WGS sequence"/>
</dbReference>
<name>A0A5B7IZN6_PORTR</name>
<proteinExistence type="predicted"/>
<accession>A0A5B7IZN6</accession>
<comment type="caution">
    <text evidence="1">The sequence shown here is derived from an EMBL/GenBank/DDBJ whole genome shotgun (WGS) entry which is preliminary data.</text>
</comment>
<sequence length="87" mass="9492">MQVIGGEARPSRQPEALRRAPLVRHATLRSLPCVNGHDPFTVVPIWNTSRQDCLLGSALELLLAPSCCRQLTPLGPFISRVSLFTSA</sequence>
<protein>
    <submittedName>
        <fullName evidence="1">Uncharacterized protein</fullName>
    </submittedName>
</protein>
<evidence type="ECO:0000313" key="2">
    <source>
        <dbReference type="Proteomes" id="UP000324222"/>
    </source>
</evidence>
<reference evidence="1 2" key="1">
    <citation type="submission" date="2019-05" db="EMBL/GenBank/DDBJ databases">
        <title>Another draft genome of Portunus trituberculatus and its Hox gene families provides insights of decapod evolution.</title>
        <authorList>
            <person name="Jeong J.-H."/>
            <person name="Song I."/>
            <person name="Kim S."/>
            <person name="Choi T."/>
            <person name="Kim D."/>
            <person name="Ryu S."/>
            <person name="Kim W."/>
        </authorList>
    </citation>
    <scope>NUCLEOTIDE SEQUENCE [LARGE SCALE GENOMIC DNA]</scope>
    <source>
        <tissue evidence="1">Muscle</tissue>
    </source>
</reference>
<keyword evidence="2" id="KW-1185">Reference proteome</keyword>
<organism evidence="1 2">
    <name type="scientific">Portunus trituberculatus</name>
    <name type="common">Swimming crab</name>
    <name type="synonym">Neptunus trituberculatus</name>
    <dbReference type="NCBI Taxonomy" id="210409"/>
    <lineage>
        <taxon>Eukaryota</taxon>
        <taxon>Metazoa</taxon>
        <taxon>Ecdysozoa</taxon>
        <taxon>Arthropoda</taxon>
        <taxon>Crustacea</taxon>
        <taxon>Multicrustacea</taxon>
        <taxon>Malacostraca</taxon>
        <taxon>Eumalacostraca</taxon>
        <taxon>Eucarida</taxon>
        <taxon>Decapoda</taxon>
        <taxon>Pleocyemata</taxon>
        <taxon>Brachyura</taxon>
        <taxon>Eubrachyura</taxon>
        <taxon>Portunoidea</taxon>
        <taxon>Portunidae</taxon>
        <taxon>Portuninae</taxon>
        <taxon>Portunus</taxon>
    </lineage>
</organism>